<proteinExistence type="predicted"/>
<dbReference type="EMBL" id="MPGH01000019">
    <property type="protein sequence ID" value="OLN96275.1"/>
    <property type="molecule type" value="Genomic_DNA"/>
</dbReference>
<dbReference type="OrthoDB" id="408373at2759"/>
<protein>
    <submittedName>
        <fullName evidence="3">Putative hydrolase</fullName>
    </submittedName>
</protein>
<evidence type="ECO:0000259" key="2">
    <source>
        <dbReference type="Pfam" id="PF00561"/>
    </source>
</evidence>
<reference evidence="3 4" key="1">
    <citation type="submission" date="2016-11" db="EMBL/GenBank/DDBJ databases">
        <title>Draft Genome Assembly of Colletotrichum chlorophyti a pathogen of herbaceous plants.</title>
        <authorList>
            <person name="Gan P."/>
            <person name="Narusaka M."/>
            <person name="Tsushima A."/>
            <person name="Narusaka Y."/>
            <person name="Takano Y."/>
            <person name="Shirasu K."/>
        </authorList>
    </citation>
    <scope>NUCLEOTIDE SEQUENCE [LARGE SCALE GENOMIC DNA]</scope>
    <source>
        <strain evidence="3 4">NTL11</strain>
    </source>
</reference>
<dbReference type="InterPro" id="IPR050266">
    <property type="entry name" value="AB_hydrolase_sf"/>
</dbReference>
<evidence type="ECO:0000256" key="1">
    <source>
        <dbReference type="ARBA" id="ARBA00022801"/>
    </source>
</evidence>
<comment type="caution">
    <text evidence="3">The sequence shown here is derived from an EMBL/GenBank/DDBJ whole genome shotgun (WGS) entry which is preliminary data.</text>
</comment>
<keyword evidence="1 3" id="KW-0378">Hydrolase</keyword>
<evidence type="ECO:0000313" key="3">
    <source>
        <dbReference type="EMBL" id="OLN96275.1"/>
    </source>
</evidence>
<dbReference type="PANTHER" id="PTHR43798:SF31">
    <property type="entry name" value="AB HYDROLASE SUPERFAMILY PROTEIN YCLE"/>
    <property type="match status" value="1"/>
</dbReference>
<dbReference type="GO" id="GO:0016787">
    <property type="term" value="F:hydrolase activity"/>
    <property type="evidence" value="ECO:0007669"/>
    <property type="project" value="UniProtKB-KW"/>
</dbReference>
<dbReference type="PANTHER" id="PTHR43798">
    <property type="entry name" value="MONOACYLGLYCEROL LIPASE"/>
    <property type="match status" value="1"/>
</dbReference>
<dbReference type="InterPro" id="IPR000073">
    <property type="entry name" value="AB_hydrolase_1"/>
</dbReference>
<accession>A0A1Q8S4C4</accession>
<name>A0A1Q8S4C4_9PEZI</name>
<dbReference type="SUPFAM" id="SSF53474">
    <property type="entry name" value="alpha/beta-Hydrolases"/>
    <property type="match status" value="1"/>
</dbReference>
<sequence length="276" mass="31108">MNFNPTKSTVNNEDCDIHYWYQGEGPLIVFIPGGNGHGRQYNPIMTALSDKYTCATFDRRQMSASKVEVNKRLNPHQQVRDIRAVIKAIGFEKATLFGSSMGGILAFQFALDFPDMVDHVFAHEAPTVTLLPNAAEVFEFLYDCLELYENVGLEAAQTQFNTRLLGYLDEGVPRPMKPEPWNAENLWANEFTVLLGFLPNLFRIKENGTSVGVIRGIRSRDAWYAQVVNEQEKILGCPRFDMPGAHEGFQVECGDFVPHFLQALEVLGKGKVKRSE</sequence>
<gene>
    <name evidence="3" type="ORF">CCHL11_04460</name>
</gene>
<dbReference type="InterPro" id="IPR029058">
    <property type="entry name" value="AB_hydrolase_fold"/>
</dbReference>
<dbReference type="AlphaFoldDB" id="A0A1Q8S4C4"/>
<evidence type="ECO:0000313" key="4">
    <source>
        <dbReference type="Proteomes" id="UP000186583"/>
    </source>
</evidence>
<dbReference type="STRING" id="708187.A0A1Q8S4C4"/>
<dbReference type="Gene3D" id="3.40.50.1820">
    <property type="entry name" value="alpha/beta hydrolase"/>
    <property type="match status" value="1"/>
</dbReference>
<dbReference type="Pfam" id="PF00561">
    <property type="entry name" value="Abhydrolase_1"/>
    <property type="match status" value="1"/>
</dbReference>
<dbReference type="GO" id="GO:0016020">
    <property type="term" value="C:membrane"/>
    <property type="evidence" value="ECO:0007669"/>
    <property type="project" value="TreeGrafter"/>
</dbReference>
<dbReference type="Proteomes" id="UP000186583">
    <property type="component" value="Unassembled WGS sequence"/>
</dbReference>
<feature type="domain" description="AB hydrolase-1" evidence="2">
    <location>
        <begin position="26"/>
        <end position="142"/>
    </location>
</feature>
<keyword evidence="4" id="KW-1185">Reference proteome</keyword>
<organism evidence="3 4">
    <name type="scientific">Colletotrichum chlorophyti</name>
    <dbReference type="NCBI Taxonomy" id="708187"/>
    <lineage>
        <taxon>Eukaryota</taxon>
        <taxon>Fungi</taxon>
        <taxon>Dikarya</taxon>
        <taxon>Ascomycota</taxon>
        <taxon>Pezizomycotina</taxon>
        <taxon>Sordariomycetes</taxon>
        <taxon>Hypocreomycetidae</taxon>
        <taxon>Glomerellales</taxon>
        <taxon>Glomerellaceae</taxon>
        <taxon>Colletotrichum</taxon>
    </lineage>
</organism>